<dbReference type="GO" id="GO:0003676">
    <property type="term" value="F:nucleic acid binding"/>
    <property type="evidence" value="ECO:0007669"/>
    <property type="project" value="InterPro"/>
</dbReference>
<keyword evidence="2" id="KW-1185">Reference proteome</keyword>
<dbReference type="AlphaFoldDB" id="A0A4Y2DNE3"/>
<reference evidence="1 2" key="1">
    <citation type="journal article" date="2019" name="Sci. Rep.">
        <title>Orb-weaving spider Araneus ventricosus genome elucidates the spidroin gene catalogue.</title>
        <authorList>
            <person name="Kono N."/>
            <person name="Nakamura H."/>
            <person name="Ohtoshi R."/>
            <person name="Moran D.A.P."/>
            <person name="Shinohara A."/>
            <person name="Yoshida Y."/>
            <person name="Fujiwara M."/>
            <person name="Mori M."/>
            <person name="Tomita M."/>
            <person name="Arakawa K."/>
        </authorList>
    </citation>
    <scope>NUCLEOTIDE SEQUENCE [LARGE SCALE GENOMIC DNA]</scope>
</reference>
<dbReference type="InterPro" id="IPR036397">
    <property type="entry name" value="RNaseH_sf"/>
</dbReference>
<gene>
    <name evidence="1" type="ORF">AVEN_147422_1</name>
</gene>
<evidence type="ECO:0000313" key="2">
    <source>
        <dbReference type="Proteomes" id="UP000499080"/>
    </source>
</evidence>
<organism evidence="1 2">
    <name type="scientific">Araneus ventricosus</name>
    <name type="common">Orbweaver spider</name>
    <name type="synonym">Epeira ventricosa</name>
    <dbReference type="NCBI Taxonomy" id="182803"/>
    <lineage>
        <taxon>Eukaryota</taxon>
        <taxon>Metazoa</taxon>
        <taxon>Ecdysozoa</taxon>
        <taxon>Arthropoda</taxon>
        <taxon>Chelicerata</taxon>
        <taxon>Arachnida</taxon>
        <taxon>Araneae</taxon>
        <taxon>Araneomorphae</taxon>
        <taxon>Entelegynae</taxon>
        <taxon>Araneoidea</taxon>
        <taxon>Araneidae</taxon>
        <taxon>Araneus</taxon>
    </lineage>
</organism>
<dbReference type="PANTHER" id="PTHR47326">
    <property type="entry name" value="TRANSPOSABLE ELEMENT TC3 TRANSPOSASE-LIKE PROTEIN"/>
    <property type="match status" value="1"/>
</dbReference>
<dbReference type="PANTHER" id="PTHR47326:SF1">
    <property type="entry name" value="HTH PSQ-TYPE DOMAIN-CONTAINING PROTEIN"/>
    <property type="match status" value="1"/>
</dbReference>
<evidence type="ECO:0000313" key="1">
    <source>
        <dbReference type="EMBL" id="GBM18300.1"/>
    </source>
</evidence>
<protein>
    <submittedName>
        <fullName evidence="1">Uncharacterized protein</fullName>
    </submittedName>
</protein>
<name>A0A4Y2DNE3_ARAVE</name>
<comment type="caution">
    <text evidence="1">The sequence shown here is derived from an EMBL/GenBank/DDBJ whole genome shotgun (WGS) entry which is preliminary data.</text>
</comment>
<dbReference type="EMBL" id="BGPR01000401">
    <property type="protein sequence ID" value="GBM18300.1"/>
    <property type="molecule type" value="Genomic_DNA"/>
</dbReference>
<accession>A0A4Y2DNE3</accession>
<dbReference type="OrthoDB" id="6436543at2759"/>
<dbReference type="Proteomes" id="UP000499080">
    <property type="component" value="Unassembled WGS sequence"/>
</dbReference>
<sequence>MWAKENAFGHQPVPLHSENVTVWSAFTASFIVGPFFFEEIGPACPVTCTVNGVRYESILRNHVIPGLQQLACMGSTIFMQDGGALSHITNPVERLLGMHFGNDRIITRHFPTNWPPRPPILILLISACGVI</sequence>
<dbReference type="Gene3D" id="3.30.420.10">
    <property type="entry name" value="Ribonuclease H-like superfamily/Ribonuclease H"/>
    <property type="match status" value="1"/>
</dbReference>
<proteinExistence type="predicted"/>